<evidence type="ECO:0000256" key="1">
    <source>
        <dbReference type="ARBA" id="ARBA00034780"/>
    </source>
</evidence>
<dbReference type="AlphaFoldDB" id="A0A4S2MFX6"/>
<dbReference type="Proteomes" id="UP000308267">
    <property type="component" value="Unassembled WGS sequence"/>
</dbReference>
<dbReference type="PANTHER" id="PTHR21456">
    <property type="entry name" value="FAMILY WITH SEQUENCE SIMILARITY 102"/>
    <property type="match status" value="1"/>
</dbReference>
<dbReference type="OrthoDB" id="3365224at2759"/>
<keyword evidence="5" id="KW-1185">Reference proteome</keyword>
<feature type="domain" description="C2 NT-type" evidence="3">
    <location>
        <begin position="5"/>
        <end position="165"/>
    </location>
</feature>
<dbReference type="InterPro" id="IPR039931">
    <property type="entry name" value="EEIG1/2-like"/>
</dbReference>
<gene>
    <name evidence="4" type="ORF">CRM22_000229</name>
</gene>
<reference evidence="4 5" key="1">
    <citation type="journal article" date="2019" name="BMC Genomics">
        <title>New insights from Opisthorchis felineus genome: update on genomics of the epidemiologically important liver flukes.</title>
        <authorList>
            <person name="Ershov N.I."/>
            <person name="Mordvinov V.A."/>
            <person name="Prokhortchouk E.B."/>
            <person name="Pakharukova M.Y."/>
            <person name="Gunbin K.V."/>
            <person name="Ustyantsev K."/>
            <person name="Genaev M.A."/>
            <person name="Blinov A.G."/>
            <person name="Mazur A."/>
            <person name="Boulygina E."/>
            <person name="Tsygankova S."/>
            <person name="Khrameeva E."/>
            <person name="Chekanov N."/>
            <person name="Fan G."/>
            <person name="Xiao A."/>
            <person name="Zhang H."/>
            <person name="Xu X."/>
            <person name="Yang H."/>
            <person name="Solovyev V."/>
            <person name="Lee S.M."/>
            <person name="Liu X."/>
            <person name="Afonnikov D.A."/>
            <person name="Skryabin K.G."/>
        </authorList>
    </citation>
    <scope>NUCLEOTIDE SEQUENCE [LARGE SCALE GENOMIC DNA]</scope>
    <source>
        <strain evidence="4">AK-0245</strain>
        <tissue evidence="4">Whole organism</tissue>
    </source>
</reference>
<evidence type="ECO:0000259" key="3">
    <source>
        <dbReference type="PROSITE" id="PS51840"/>
    </source>
</evidence>
<feature type="compositionally biased region" description="Low complexity" evidence="2">
    <location>
        <begin position="452"/>
        <end position="477"/>
    </location>
</feature>
<dbReference type="EMBL" id="SJOL01000398">
    <property type="protein sequence ID" value="TGZ75690.1"/>
    <property type="molecule type" value="Genomic_DNA"/>
</dbReference>
<dbReference type="STRING" id="147828.A0A4S2MFX6"/>
<dbReference type="InterPro" id="IPR019448">
    <property type="entry name" value="NT-C2"/>
</dbReference>
<sequence>MACVPIPGRRKQYQFEAIVKLHSLISVPYVNAVTFAKLRLLGTRNSSQYSPRQVVRVFFLRCFHLCRVEIRNHTVSWNTEHKFLCKFRSNVETTVLEPNILKISIRMETKGGKSFYKVGFVSVDLACFTALGNVTSRRRYILEGYNERHKRLDNSLLLVSFSMRQLLGDTCFRPPPENLRNCLIEPPDSDEGDYPSVATTHSENPDSVDCAILDPSLSTVSTLLNSNAMVCPPTVTGSNSASIDRILESIGSTSSEMFPAVQLSRPVGSAHSTTLTNQLLNIARSTTGADSITTAALLRMVLQGTGDDRLTSGVHHRNPTLSQDQLSGLLTKLLSSQSTTTFPDPIRSILEPYLTRYTEHQDEVLPSTPSSQPKHLNLSDTGTQALQEDDGSDTASKVIISVVPSHSADPSKQSPSPNVPGRSSSTPTSPDLCSDVGSRAALSDSTVTHRLGTASSSGSGTPVSVSTTPETTPGSSPFHNPSCEGEVKNPVLSVPPESPASRMDGDAEVNTTIYESFDSTTCHSLPLPPNYSARRREASSANATGPALAVRSNFPDYFATDSGLLLPSRRRRLRPTAQLVFPDSRLASPYSEVRQSTAVSSAYTSNSDVIPELQHEEHQVHTTHMISRHPTQAMSPRKPCPSTCGDSRSSGYQSHSRQSSLESQQAGSSSALIPVNPISTVVEWPSTSLAEFVVSSASKTDLVSHSPGSIS</sequence>
<dbReference type="Pfam" id="PF10358">
    <property type="entry name" value="NT-C2"/>
    <property type="match status" value="1"/>
</dbReference>
<feature type="compositionally biased region" description="Low complexity" evidence="2">
    <location>
        <begin position="647"/>
        <end position="671"/>
    </location>
</feature>
<evidence type="ECO:0000256" key="2">
    <source>
        <dbReference type="SAM" id="MobiDB-lite"/>
    </source>
</evidence>
<feature type="region of interest" description="Disordered" evidence="2">
    <location>
        <begin position="618"/>
        <end position="671"/>
    </location>
</feature>
<protein>
    <recommendedName>
        <fullName evidence="3">C2 NT-type domain-containing protein</fullName>
    </recommendedName>
</protein>
<dbReference type="PROSITE" id="PS51840">
    <property type="entry name" value="C2_NT"/>
    <property type="match status" value="1"/>
</dbReference>
<organism evidence="4 5">
    <name type="scientific">Opisthorchis felineus</name>
    <dbReference type="NCBI Taxonomy" id="147828"/>
    <lineage>
        <taxon>Eukaryota</taxon>
        <taxon>Metazoa</taxon>
        <taxon>Spiralia</taxon>
        <taxon>Lophotrochozoa</taxon>
        <taxon>Platyhelminthes</taxon>
        <taxon>Trematoda</taxon>
        <taxon>Digenea</taxon>
        <taxon>Opisthorchiida</taxon>
        <taxon>Opisthorchiata</taxon>
        <taxon>Opisthorchiidae</taxon>
        <taxon>Opisthorchis</taxon>
    </lineage>
</organism>
<feature type="compositionally biased region" description="Polar residues" evidence="2">
    <location>
        <begin position="622"/>
        <end position="634"/>
    </location>
</feature>
<proteinExistence type="inferred from homology"/>
<evidence type="ECO:0000313" key="5">
    <source>
        <dbReference type="Proteomes" id="UP000308267"/>
    </source>
</evidence>
<accession>A0A4S2MFX6</accession>
<comment type="similarity">
    <text evidence="1">Belongs to the EEIG family.</text>
</comment>
<dbReference type="PANTHER" id="PTHR21456:SF1">
    <property type="entry name" value="C2 NT-TYPE DOMAIN-CONTAINING PROTEIN"/>
    <property type="match status" value="1"/>
</dbReference>
<feature type="region of interest" description="Disordered" evidence="2">
    <location>
        <begin position="404"/>
        <end position="437"/>
    </location>
</feature>
<comment type="caution">
    <text evidence="4">The sequence shown here is derived from an EMBL/GenBank/DDBJ whole genome shotgun (WGS) entry which is preliminary data.</text>
</comment>
<evidence type="ECO:0000313" key="4">
    <source>
        <dbReference type="EMBL" id="TGZ75690.1"/>
    </source>
</evidence>
<name>A0A4S2MFX6_OPIFE</name>
<feature type="compositionally biased region" description="Polar residues" evidence="2">
    <location>
        <begin position="408"/>
        <end position="431"/>
    </location>
</feature>
<feature type="region of interest" description="Disordered" evidence="2">
    <location>
        <begin position="450"/>
        <end position="503"/>
    </location>
</feature>